<gene>
    <name evidence="1" type="ORF">AMQ84_26370</name>
</gene>
<protein>
    <submittedName>
        <fullName evidence="1">Uncharacterized protein</fullName>
    </submittedName>
</protein>
<name>A0A132TMD9_9BACL</name>
<dbReference type="Proteomes" id="UP000070475">
    <property type="component" value="Unassembled WGS sequence"/>
</dbReference>
<organism evidence="1 2">
    <name type="scientific">Paenibacillus riograndensis</name>
    <dbReference type="NCBI Taxonomy" id="483937"/>
    <lineage>
        <taxon>Bacteria</taxon>
        <taxon>Bacillati</taxon>
        <taxon>Bacillota</taxon>
        <taxon>Bacilli</taxon>
        <taxon>Bacillales</taxon>
        <taxon>Paenibacillaceae</taxon>
        <taxon>Paenibacillus</taxon>
        <taxon>Paenibacillus sonchi group</taxon>
    </lineage>
</organism>
<comment type="caution">
    <text evidence="1">The sequence shown here is derived from an EMBL/GenBank/DDBJ whole genome shotgun (WGS) entry which is preliminary data.</text>
</comment>
<dbReference type="RefSeq" id="WP_060862789.1">
    <property type="nucleotide sequence ID" value="NZ_LIRB01000145.1"/>
</dbReference>
<dbReference type="PATRIC" id="fig|483937.3.peg.5281"/>
<dbReference type="EMBL" id="LIRB01000145">
    <property type="protein sequence ID" value="KWX72206.1"/>
    <property type="molecule type" value="Genomic_DNA"/>
</dbReference>
<accession>A0A132TMD9</accession>
<dbReference type="AlphaFoldDB" id="A0A132TMD9"/>
<evidence type="ECO:0000313" key="2">
    <source>
        <dbReference type="Proteomes" id="UP000070475"/>
    </source>
</evidence>
<evidence type="ECO:0000313" key="1">
    <source>
        <dbReference type="EMBL" id="KWX72206.1"/>
    </source>
</evidence>
<keyword evidence="2" id="KW-1185">Reference proteome</keyword>
<proteinExistence type="predicted"/>
<sequence>MKGRNQPLPEHELRAILRAAGDIIAQGGRALLSKILKGSKDRKLMMRNGNSYCRNGAKRCFPFRKESDHSGMPEMRRSLLV</sequence>
<reference evidence="1 2" key="1">
    <citation type="submission" date="2015-08" db="EMBL/GenBank/DDBJ databases">
        <title>Genomes of Paenibacillus riograndensis.</title>
        <authorList>
            <person name="Sant'Anna F.H."/>
            <person name="Souza R."/>
            <person name="Ambrosini A."/>
            <person name="Bach E."/>
            <person name="Fernandes G."/>
            <person name="Balsanelli E."/>
            <person name="Baura V.A."/>
            <person name="Pedrosa F.O."/>
            <person name="Souza E.M."/>
            <person name="Passaglia L."/>
        </authorList>
    </citation>
    <scope>NUCLEOTIDE SEQUENCE [LARGE SCALE GENOMIC DNA]</scope>
    <source>
        <strain evidence="1 2">CAS34</strain>
    </source>
</reference>